<protein>
    <recommendedName>
        <fullName evidence="4">Copper transporter</fullName>
    </recommendedName>
</protein>
<evidence type="ECO:0008006" key="4">
    <source>
        <dbReference type="Google" id="ProtNLM"/>
    </source>
</evidence>
<feature type="transmembrane region" description="Helical" evidence="1">
    <location>
        <begin position="29"/>
        <end position="53"/>
    </location>
</feature>
<organism evidence="2 3">
    <name type="scientific">Seminavis robusta</name>
    <dbReference type="NCBI Taxonomy" id="568900"/>
    <lineage>
        <taxon>Eukaryota</taxon>
        <taxon>Sar</taxon>
        <taxon>Stramenopiles</taxon>
        <taxon>Ochrophyta</taxon>
        <taxon>Bacillariophyta</taxon>
        <taxon>Bacillariophyceae</taxon>
        <taxon>Bacillariophycidae</taxon>
        <taxon>Naviculales</taxon>
        <taxon>Naviculaceae</taxon>
        <taxon>Seminavis</taxon>
    </lineage>
</organism>
<dbReference type="AlphaFoldDB" id="A0A9N8HB35"/>
<sequence length="135" mass="15920">MMGWWKPYFFVDTTGVQLLFDWAKIDDTLTFISASGSIALLCLLDRFAAHLALHQRQKVYSSTLAWTVQRCTSGFLMLIMMSFNIILFLEVVLFSGMSELGMRIYWQKDQEEVEFRRLNQHDDEQNAQIEMMEWC</sequence>
<gene>
    <name evidence="2" type="ORF">SEMRO_247_G098080.1</name>
</gene>
<evidence type="ECO:0000313" key="2">
    <source>
        <dbReference type="EMBL" id="CAB9505900.1"/>
    </source>
</evidence>
<reference evidence="2" key="1">
    <citation type="submission" date="2020-06" db="EMBL/GenBank/DDBJ databases">
        <authorList>
            <consortium name="Plant Systems Biology data submission"/>
        </authorList>
    </citation>
    <scope>NUCLEOTIDE SEQUENCE</scope>
    <source>
        <strain evidence="2">D6</strain>
    </source>
</reference>
<evidence type="ECO:0000313" key="3">
    <source>
        <dbReference type="Proteomes" id="UP001153069"/>
    </source>
</evidence>
<dbReference type="EMBL" id="CAICTM010000246">
    <property type="protein sequence ID" value="CAB9505900.1"/>
    <property type="molecule type" value="Genomic_DNA"/>
</dbReference>
<proteinExistence type="predicted"/>
<feature type="transmembrane region" description="Helical" evidence="1">
    <location>
        <begin position="74"/>
        <end position="97"/>
    </location>
</feature>
<comment type="caution">
    <text evidence="2">The sequence shown here is derived from an EMBL/GenBank/DDBJ whole genome shotgun (WGS) entry which is preliminary data.</text>
</comment>
<keyword evidence="3" id="KW-1185">Reference proteome</keyword>
<dbReference type="Proteomes" id="UP001153069">
    <property type="component" value="Unassembled WGS sequence"/>
</dbReference>
<keyword evidence="1" id="KW-0812">Transmembrane</keyword>
<evidence type="ECO:0000256" key="1">
    <source>
        <dbReference type="SAM" id="Phobius"/>
    </source>
</evidence>
<keyword evidence="1" id="KW-0472">Membrane</keyword>
<keyword evidence="1" id="KW-1133">Transmembrane helix</keyword>
<name>A0A9N8HB35_9STRA</name>
<accession>A0A9N8HB35</accession>